<evidence type="ECO:0000256" key="1">
    <source>
        <dbReference type="SAM" id="MobiDB-lite"/>
    </source>
</evidence>
<dbReference type="AlphaFoldDB" id="A0ABD3H789"/>
<feature type="compositionally biased region" description="Basic and acidic residues" evidence="1">
    <location>
        <begin position="131"/>
        <end position="140"/>
    </location>
</feature>
<proteinExistence type="predicted"/>
<dbReference type="Proteomes" id="UP001633002">
    <property type="component" value="Unassembled WGS sequence"/>
</dbReference>
<gene>
    <name evidence="2" type="ORF">R1sor_012995</name>
</gene>
<sequence>MFCSACSFYVSWISRRIWTQPQLYTSNASQPVITSVNLPQVNLPHPQFSATPFQRHVPGPVDAHLTVPITAPMSSSAAAALLRQLCDVPLLDTPNSSSPNASDDAASPTNITGGRPNCDPECILEAFDPLPSEKDQRDEQTPDEQEGDARQKSVHSETTSTPIQELKGEKKSSAAGHTVIADCMTAMSDRMATVEQEKLQFLRETESQRMEVARDQVQSMKDHPQNFRGALGLMAQSLVAIATSLKR</sequence>
<dbReference type="EMBL" id="JBJQOH010000004">
    <property type="protein sequence ID" value="KAL3686686.1"/>
    <property type="molecule type" value="Genomic_DNA"/>
</dbReference>
<feature type="region of interest" description="Disordered" evidence="1">
    <location>
        <begin position="93"/>
        <end position="175"/>
    </location>
</feature>
<evidence type="ECO:0000313" key="2">
    <source>
        <dbReference type="EMBL" id="KAL3686686.1"/>
    </source>
</evidence>
<accession>A0ABD3H789</accession>
<comment type="caution">
    <text evidence="2">The sequence shown here is derived from an EMBL/GenBank/DDBJ whole genome shotgun (WGS) entry which is preliminary data.</text>
</comment>
<feature type="compositionally biased region" description="Low complexity" evidence="1">
    <location>
        <begin position="93"/>
        <end position="109"/>
    </location>
</feature>
<keyword evidence="3" id="KW-1185">Reference proteome</keyword>
<evidence type="ECO:0000313" key="3">
    <source>
        <dbReference type="Proteomes" id="UP001633002"/>
    </source>
</evidence>
<name>A0ABD3H789_9MARC</name>
<protein>
    <submittedName>
        <fullName evidence="2">Uncharacterized protein</fullName>
    </submittedName>
</protein>
<organism evidence="2 3">
    <name type="scientific">Riccia sorocarpa</name>
    <dbReference type="NCBI Taxonomy" id="122646"/>
    <lineage>
        <taxon>Eukaryota</taxon>
        <taxon>Viridiplantae</taxon>
        <taxon>Streptophyta</taxon>
        <taxon>Embryophyta</taxon>
        <taxon>Marchantiophyta</taxon>
        <taxon>Marchantiopsida</taxon>
        <taxon>Marchantiidae</taxon>
        <taxon>Marchantiales</taxon>
        <taxon>Ricciaceae</taxon>
        <taxon>Riccia</taxon>
    </lineage>
</organism>
<reference evidence="2 3" key="1">
    <citation type="submission" date="2024-09" db="EMBL/GenBank/DDBJ databases">
        <title>Chromosome-scale assembly of Riccia sorocarpa.</title>
        <authorList>
            <person name="Paukszto L."/>
        </authorList>
    </citation>
    <scope>NUCLEOTIDE SEQUENCE [LARGE SCALE GENOMIC DNA]</scope>
    <source>
        <strain evidence="2">LP-2024</strain>
        <tissue evidence="2">Aerial parts of the thallus</tissue>
    </source>
</reference>